<feature type="repeat" description="WD" evidence="3">
    <location>
        <begin position="1160"/>
        <end position="1192"/>
    </location>
</feature>
<dbReference type="Pfam" id="PF00400">
    <property type="entry name" value="WD40"/>
    <property type="match status" value="8"/>
</dbReference>
<feature type="repeat" description="WD" evidence="3">
    <location>
        <begin position="908"/>
        <end position="949"/>
    </location>
</feature>
<feature type="region of interest" description="Disordered" evidence="4">
    <location>
        <begin position="1"/>
        <end position="36"/>
    </location>
</feature>
<keyword evidence="2" id="KW-0677">Repeat</keyword>
<dbReference type="SUPFAM" id="SSF50978">
    <property type="entry name" value="WD40 repeat-like"/>
    <property type="match status" value="2"/>
</dbReference>
<gene>
    <name evidence="7" type="ORF">K489DRAFT_378460</name>
</gene>
<evidence type="ECO:0000313" key="7">
    <source>
        <dbReference type="RefSeq" id="XP_033461101.1"/>
    </source>
</evidence>
<evidence type="ECO:0000313" key="6">
    <source>
        <dbReference type="Proteomes" id="UP000504637"/>
    </source>
</evidence>
<dbReference type="CDD" id="cd00200">
    <property type="entry name" value="WD40"/>
    <property type="match status" value="1"/>
</dbReference>
<protein>
    <submittedName>
        <fullName evidence="7">WD40 repeat-like protein</fullName>
    </submittedName>
</protein>
<dbReference type="RefSeq" id="XP_033461101.1">
    <property type="nucleotide sequence ID" value="XM_033604409.1"/>
</dbReference>
<feature type="domain" description="NACHT" evidence="5">
    <location>
        <begin position="380"/>
        <end position="527"/>
    </location>
</feature>
<dbReference type="InterPro" id="IPR001680">
    <property type="entry name" value="WD40_rpt"/>
</dbReference>
<feature type="repeat" description="WD" evidence="3">
    <location>
        <begin position="1118"/>
        <end position="1159"/>
    </location>
</feature>
<dbReference type="Proteomes" id="UP000504637">
    <property type="component" value="Unplaced"/>
</dbReference>
<reference evidence="7" key="1">
    <citation type="submission" date="2020-01" db="EMBL/GenBank/DDBJ databases">
        <authorList>
            <consortium name="DOE Joint Genome Institute"/>
            <person name="Haridas S."/>
            <person name="Albert R."/>
            <person name="Binder M."/>
            <person name="Bloem J."/>
            <person name="Labutti K."/>
            <person name="Salamov A."/>
            <person name="Andreopoulos B."/>
            <person name="Baker S.E."/>
            <person name="Barry K."/>
            <person name="Bills G."/>
            <person name="Bluhm B.H."/>
            <person name="Cannon C."/>
            <person name="Castanera R."/>
            <person name="Culley D.E."/>
            <person name="Daum C."/>
            <person name="Ezra D."/>
            <person name="Gonzalez J.B."/>
            <person name="Henrissat B."/>
            <person name="Kuo A."/>
            <person name="Liang C."/>
            <person name="Lipzen A."/>
            <person name="Lutzoni F."/>
            <person name="Magnuson J."/>
            <person name="Mondo S."/>
            <person name="Nolan M."/>
            <person name="Ohm R."/>
            <person name="Pangilinan J."/>
            <person name="Park H.-J."/>
            <person name="Ramirez L."/>
            <person name="Alfaro M."/>
            <person name="Sun H."/>
            <person name="Tritt A."/>
            <person name="Yoshinaga Y."/>
            <person name="Zwiers L.-H."/>
            <person name="Turgeon B.G."/>
            <person name="Goodwin S.B."/>
            <person name="Spatafora J.W."/>
            <person name="Crous P.W."/>
            <person name="Grigoriev I.V."/>
        </authorList>
    </citation>
    <scope>NUCLEOTIDE SEQUENCE</scope>
    <source>
        <strain evidence="7">CBS 342.82</strain>
    </source>
</reference>
<evidence type="ECO:0000256" key="1">
    <source>
        <dbReference type="ARBA" id="ARBA00022574"/>
    </source>
</evidence>
<dbReference type="Gene3D" id="3.40.50.300">
    <property type="entry name" value="P-loop containing nucleotide triphosphate hydrolases"/>
    <property type="match status" value="1"/>
</dbReference>
<dbReference type="InterPro" id="IPR031359">
    <property type="entry name" value="NACHT_N"/>
</dbReference>
<dbReference type="GeneID" id="54362209"/>
<proteinExistence type="predicted"/>
<dbReference type="OrthoDB" id="538223at2759"/>
<dbReference type="SMART" id="SM00320">
    <property type="entry name" value="WD40"/>
    <property type="match status" value="9"/>
</dbReference>
<keyword evidence="1 3" id="KW-0853">WD repeat</keyword>
<evidence type="ECO:0000256" key="3">
    <source>
        <dbReference type="PROSITE-ProRule" id="PRU00221"/>
    </source>
</evidence>
<feature type="compositionally biased region" description="Low complexity" evidence="4">
    <location>
        <begin position="12"/>
        <end position="28"/>
    </location>
</feature>
<feature type="compositionally biased region" description="Basic residues" evidence="4">
    <location>
        <begin position="1"/>
        <end position="11"/>
    </location>
</feature>
<evidence type="ECO:0000256" key="4">
    <source>
        <dbReference type="SAM" id="MobiDB-lite"/>
    </source>
</evidence>
<dbReference type="InterPro" id="IPR036322">
    <property type="entry name" value="WD40_repeat_dom_sf"/>
</dbReference>
<feature type="repeat" description="WD" evidence="3">
    <location>
        <begin position="992"/>
        <end position="1033"/>
    </location>
</feature>
<dbReference type="InterPro" id="IPR020472">
    <property type="entry name" value="WD40_PAC1"/>
</dbReference>
<dbReference type="PROSITE" id="PS50294">
    <property type="entry name" value="WD_REPEATS_REGION"/>
    <property type="match status" value="8"/>
</dbReference>
<feature type="repeat" description="WD" evidence="3">
    <location>
        <begin position="1076"/>
        <end position="1117"/>
    </location>
</feature>
<dbReference type="SUPFAM" id="SSF52540">
    <property type="entry name" value="P-loop containing nucleoside triphosphate hydrolases"/>
    <property type="match status" value="1"/>
</dbReference>
<dbReference type="PROSITE" id="PS50837">
    <property type="entry name" value="NACHT"/>
    <property type="match status" value="1"/>
</dbReference>
<dbReference type="PRINTS" id="PR00320">
    <property type="entry name" value="GPROTEINBRPT"/>
</dbReference>
<dbReference type="InterPro" id="IPR007111">
    <property type="entry name" value="NACHT_NTPase"/>
</dbReference>
<dbReference type="InterPro" id="IPR019775">
    <property type="entry name" value="WD40_repeat_CS"/>
</dbReference>
<dbReference type="PANTHER" id="PTHR19879">
    <property type="entry name" value="TRANSCRIPTION INITIATION FACTOR TFIID"/>
    <property type="match status" value="1"/>
</dbReference>
<reference evidence="7" key="2">
    <citation type="submission" date="2020-04" db="EMBL/GenBank/DDBJ databases">
        <authorList>
            <consortium name="NCBI Genome Project"/>
        </authorList>
    </citation>
    <scope>NUCLEOTIDE SEQUENCE</scope>
    <source>
        <strain evidence="7">CBS 342.82</strain>
    </source>
</reference>
<organism evidence="7">
    <name type="scientific">Dissoconium aciculare CBS 342.82</name>
    <dbReference type="NCBI Taxonomy" id="1314786"/>
    <lineage>
        <taxon>Eukaryota</taxon>
        <taxon>Fungi</taxon>
        <taxon>Dikarya</taxon>
        <taxon>Ascomycota</taxon>
        <taxon>Pezizomycotina</taxon>
        <taxon>Dothideomycetes</taxon>
        <taxon>Dothideomycetidae</taxon>
        <taxon>Mycosphaerellales</taxon>
        <taxon>Dissoconiaceae</taxon>
        <taxon>Dissoconium</taxon>
    </lineage>
</organism>
<feature type="repeat" description="WD" evidence="3">
    <location>
        <begin position="950"/>
        <end position="991"/>
    </location>
</feature>
<accession>A0A6J3M7U0</accession>
<evidence type="ECO:0000256" key="2">
    <source>
        <dbReference type="ARBA" id="ARBA00022737"/>
    </source>
</evidence>
<dbReference type="InterPro" id="IPR015943">
    <property type="entry name" value="WD40/YVTN_repeat-like_dom_sf"/>
</dbReference>
<feature type="repeat" description="WD" evidence="3">
    <location>
        <begin position="1034"/>
        <end position="1075"/>
    </location>
</feature>
<feature type="repeat" description="WD" evidence="3">
    <location>
        <begin position="1242"/>
        <end position="1283"/>
    </location>
</feature>
<dbReference type="Pfam" id="PF17100">
    <property type="entry name" value="NACHT_N"/>
    <property type="match status" value="1"/>
</dbReference>
<dbReference type="Gene3D" id="2.130.10.10">
    <property type="entry name" value="YVTN repeat-like/Quinoprotein amine dehydrogenase"/>
    <property type="match status" value="4"/>
</dbReference>
<name>A0A6J3M7U0_9PEZI</name>
<dbReference type="Pfam" id="PF24883">
    <property type="entry name" value="NPHP3_N"/>
    <property type="match status" value="1"/>
</dbReference>
<dbReference type="InterPro" id="IPR027417">
    <property type="entry name" value="P-loop_NTPase"/>
</dbReference>
<dbReference type="PROSITE" id="PS00678">
    <property type="entry name" value="WD_REPEATS_1"/>
    <property type="match status" value="3"/>
</dbReference>
<evidence type="ECO:0000259" key="5">
    <source>
        <dbReference type="PROSITE" id="PS50837"/>
    </source>
</evidence>
<dbReference type="PROSITE" id="PS50082">
    <property type="entry name" value="WD_REPEATS_2"/>
    <property type="match status" value="8"/>
</dbReference>
<reference evidence="7" key="3">
    <citation type="submission" date="2025-08" db="UniProtKB">
        <authorList>
            <consortium name="RefSeq"/>
        </authorList>
    </citation>
    <scope>IDENTIFICATION</scope>
    <source>
        <strain evidence="7">CBS 342.82</strain>
    </source>
</reference>
<keyword evidence="6" id="KW-1185">Reference proteome</keyword>
<dbReference type="PANTHER" id="PTHR19879:SF9">
    <property type="entry name" value="TRANSCRIPTION INITIATION FACTOR TFIID SUBUNIT 5"/>
    <property type="match status" value="1"/>
</dbReference>
<sequence length="1381" mass="154600">MKFKTLFRRNKPASPVPATSATAPNTAADNKAAPETRGACATQTSCGEAGRKVPISLSATTASLSARIWNDAYEGIQSTYPELVAEYEIVLSTILGGPGFSAVTHGGHGPISNDREERADQMRQLVQKGLERSRAQMDIAENVSEGIRAIFAVRGTIDTAVQACPQAAVAWAGICFALELFTNPGEQAQSNRNGIAYVLFNLEWYWQLSELLLDENIRPSQRGLRTELEKLMIELYKLLLLFQMRSAHRYYHPRSTFVRDLVKWDDWDSKLAEIKSAERDLQQKSDAYNSESIKMRLTDIATHGRQQAEDLSHIRSLVSNQATQQLNEQDRQCRFELFGGIGDGARDRITSQQGHPLQNVCDWIFTNNVYQQWAEKDGPRLLWIYGDPGQGKTMLLCSIIDQMEMQSSNKAPPAYFFCQASDVETSKKAAVLLGLIALMTEKQPLLMRHVREVYDKFGPKNFQGSSAWQPATKIFTRILDDPSLQCDTIFIDALDECVDKRDRADLIRFIIDQSSRVKRVKWLVSSRKWPEIEKLMKGSQQLIRLHLNPTNASIVYALDLYIDQKVKELSELHEYDAETAKVIKDQLRQRANGTFLWVAIACQQLGDVASWEALETLHNIPQDLEDVYQKMLKQIDAAHIKVSRAILAHALLAQRPLHQEELRALVEELDSVPLHGLQEVVARCRSFLTIRSNVLCWVHQSAREYLQSHGMRSNIFPDGDMTIVHCAIVSRSFDLMNRALHRDMYDVAEANTLITSIKIPYPDPLLPHAYSCVYWAHHLQQCKSRFLAHSESHLCLKIEKFMTTKFLYWVEAMCLLHSIPQCIIAIGDLRVLVQESAAWPLLDFVQDAHRFLRYHADCVRTAPLQIYLSALLFSPANSHIRKTFQHEEPNWPLKPVTASNWDACLQTLEGHGDGVSAVVFSPQGSIIASGSLDWTVRLWDAASGQELRQLYGHQSWVTDIAFSSDGSILASASRDWTIRLWTPSNGRELRKLEGHSSGVTSIAFCPDGSMLASASQDQTIRLWDIATGLEIRKIHGHNSWVSAVAFSPDGLTIASASDDKSVRLWDKVTGLEVRRLEGHDASVSTVDFSPDGSMLVSASTDQTVRQWNVLSGQEVRILSGHSAWVTEAVYFSDGLTIASSSVDQTVRLWNAETGHQIKILEGHQSWVSALACSPDGLVIATASADSVIRLWDSCGQQEMKEEQRQRSPVGTIICSPDESLVATASYDQIVLWDVSTGQETQKIEHDYGVHALAFSPTGSIIASACGDYTVRLWSCSTGELMQRIAMETLVPSIAFSEDGRILETESGSFTVEYELPLPQIKQSHFSPSHGFSVSHQWVRHQGKNLLWLPVDYRASCWASCGKVLAIGRDSGLIAILEPTER</sequence>
<dbReference type="InterPro" id="IPR056884">
    <property type="entry name" value="NPHP3-like_N"/>
</dbReference>